<dbReference type="SUPFAM" id="SSF53474">
    <property type="entry name" value="alpha/beta-Hydrolases"/>
    <property type="match status" value="1"/>
</dbReference>
<proteinExistence type="predicted"/>
<dbReference type="InterPro" id="IPR029058">
    <property type="entry name" value="AB_hydrolase_fold"/>
</dbReference>
<dbReference type="AlphaFoldDB" id="S8EGE0"/>
<dbReference type="STRING" id="743788.S8EGE0"/>
<dbReference type="PANTHER" id="PTHR43433">
    <property type="entry name" value="HYDROLASE, ALPHA/BETA FOLD FAMILY PROTEIN"/>
    <property type="match status" value="1"/>
</dbReference>
<dbReference type="InterPro" id="IPR000073">
    <property type="entry name" value="AB_hydrolase_1"/>
</dbReference>
<protein>
    <recommendedName>
        <fullName evidence="2">AB hydrolase-1 domain-containing protein</fullName>
    </recommendedName>
</protein>
<evidence type="ECO:0000256" key="1">
    <source>
        <dbReference type="SAM" id="MobiDB-lite"/>
    </source>
</evidence>
<reference evidence="3 4" key="1">
    <citation type="journal article" date="2012" name="Science">
        <title>The Paleozoic origin of enzymatic lignin decomposition reconstructed from 31 fungal genomes.</title>
        <authorList>
            <person name="Floudas D."/>
            <person name="Binder M."/>
            <person name="Riley R."/>
            <person name="Barry K."/>
            <person name="Blanchette R.A."/>
            <person name="Henrissat B."/>
            <person name="Martinez A.T."/>
            <person name="Otillar R."/>
            <person name="Spatafora J.W."/>
            <person name="Yadav J.S."/>
            <person name="Aerts A."/>
            <person name="Benoit I."/>
            <person name="Boyd A."/>
            <person name="Carlson A."/>
            <person name="Copeland A."/>
            <person name="Coutinho P.M."/>
            <person name="de Vries R.P."/>
            <person name="Ferreira P."/>
            <person name="Findley K."/>
            <person name="Foster B."/>
            <person name="Gaskell J."/>
            <person name="Glotzer D."/>
            <person name="Gorecki P."/>
            <person name="Heitman J."/>
            <person name="Hesse C."/>
            <person name="Hori C."/>
            <person name="Igarashi K."/>
            <person name="Jurgens J.A."/>
            <person name="Kallen N."/>
            <person name="Kersten P."/>
            <person name="Kohler A."/>
            <person name="Kuees U."/>
            <person name="Kumar T.K.A."/>
            <person name="Kuo A."/>
            <person name="LaButti K."/>
            <person name="Larrondo L.F."/>
            <person name="Lindquist E."/>
            <person name="Ling A."/>
            <person name="Lombard V."/>
            <person name="Lucas S."/>
            <person name="Lundell T."/>
            <person name="Martin R."/>
            <person name="McLaughlin D.J."/>
            <person name="Morgenstern I."/>
            <person name="Morin E."/>
            <person name="Murat C."/>
            <person name="Nagy L.G."/>
            <person name="Nolan M."/>
            <person name="Ohm R.A."/>
            <person name="Patyshakuliyeva A."/>
            <person name="Rokas A."/>
            <person name="Ruiz-Duenas F.J."/>
            <person name="Sabat G."/>
            <person name="Salamov A."/>
            <person name="Samejima M."/>
            <person name="Schmutz J."/>
            <person name="Slot J.C."/>
            <person name="St John F."/>
            <person name="Stenlid J."/>
            <person name="Sun H."/>
            <person name="Sun S."/>
            <person name="Syed K."/>
            <person name="Tsang A."/>
            <person name="Wiebenga A."/>
            <person name="Young D."/>
            <person name="Pisabarro A."/>
            <person name="Eastwood D.C."/>
            <person name="Martin F."/>
            <person name="Cullen D."/>
            <person name="Grigoriev I.V."/>
            <person name="Hibbett D.S."/>
        </authorList>
    </citation>
    <scope>NUCLEOTIDE SEQUENCE</scope>
    <source>
        <strain evidence="4">FP-58527</strain>
    </source>
</reference>
<dbReference type="eggNOG" id="ENOG502QTP8">
    <property type="taxonomic scope" value="Eukaryota"/>
</dbReference>
<feature type="region of interest" description="Disordered" evidence="1">
    <location>
        <begin position="207"/>
        <end position="259"/>
    </location>
</feature>
<feature type="region of interest" description="Disordered" evidence="1">
    <location>
        <begin position="321"/>
        <end position="384"/>
    </location>
</feature>
<feature type="region of interest" description="Disordered" evidence="1">
    <location>
        <begin position="163"/>
        <end position="192"/>
    </location>
</feature>
<dbReference type="EMBL" id="KE504127">
    <property type="protein sequence ID" value="EPT04177.1"/>
    <property type="molecule type" value="Genomic_DNA"/>
</dbReference>
<dbReference type="Proteomes" id="UP000015241">
    <property type="component" value="Unassembled WGS sequence"/>
</dbReference>
<dbReference type="Pfam" id="PF00561">
    <property type="entry name" value="Abhydrolase_1"/>
    <property type="match status" value="1"/>
</dbReference>
<feature type="compositionally biased region" description="Basic and acidic residues" evidence="1">
    <location>
        <begin position="171"/>
        <end position="181"/>
    </location>
</feature>
<dbReference type="HOGENOM" id="CLU_041176_0_0_1"/>
<evidence type="ECO:0000259" key="2">
    <source>
        <dbReference type="Pfam" id="PF00561"/>
    </source>
</evidence>
<gene>
    <name evidence="3" type="ORF">FOMPIDRAFT_159252</name>
</gene>
<dbReference type="Gene3D" id="3.40.50.1820">
    <property type="entry name" value="alpha/beta hydrolase"/>
    <property type="match status" value="1"/>
</dbReference>
<evidence type="ECO:0000313" key="3">
    <source>
        <dbReference type="EMBL" id="EPT04177.1"/>
    </source>
</evidence>
<evidence type="ECO:0000313" key="4">
    <source>
        <dbReference type="Proteomes" id="UP000015241"/>
    </source>
</evidence>
<organism evidence="3 4">
    <name type="scientific">Fomitopsis schrenkii</name>
    <name type="common">Brown rot fungus</name>
    <dbReference type="NCBI Taxonomy" id="2126942"/>
    <lineage>
        <taxon>Eukaryota</taxon>
        <taxon>Fungi</taxon>
        <taxon>Dikarya</taxon>
        <taxon>Basidiomycota</taxon>
        <taxon>Agaricomycotina</taxon>
        <taxon>Agaricomycetes</taxon>
        <taxon>Polyporales</taxon>
        <taxon>Fomitopsis</taxon>
    </lineage>
</organism>
<dbReference type="PANTHER" id="PTHR43433:SF10">
    <property type="entry name" value="AB HYDROLASE-1 DOMAIN-CONTAINING PROTEIN"/>
    <property type="match status" value="1"/>
</dbReference>
<name>S8EGE0_FOMSC</name>
<sequence length="496" mass="54292">MGLYDEMAECLNIRLITIDRWGLGRTDSPSSKFARGIPEWAYVVEEVLDRLNIDQCSIMAHSAGAPYALAFANKYPERIRGEVCLLAPWVGGGEGAGYKWLKYVPNGIIKTAQAAEWKLQAWMIGKPPSFQFEGIGFDASSPAASPAAPKSVVASPVAPRSLYTPTRKSTSHVETKHDLEPRPSTSSTFSEYDDLRDFDGRFESRISLGRKSTNSDQNRAEACANKPIQRKPSRGFLGRLKSGQPPSPQDNGHRGGGKLKVLRSMGSLKGKRHSPTSPVPPPVPQLPLVLHNNNGDVGLGLGNLDLDSLDLSDTIRVKSTSTLPSTTSATSPTSKSLASLEFPVDDQFSPRSTGRRSISLGIGERPTMSIPSPLPSPLPEADTTPASYQAMLGNALVAASHAESAKGTHRDLVQILNHDRQPWGFSYATYPHTVRVWYGDHDERIAENAVWWMERTMGRDKCIVKVIQGADHALMYKSSVVIEVLESITEFWRDCD</sequence>
<dbReference type="OrthoDB" id="435520at2759"/>
<feature type="compositionally biased region" description="Low complexity" evidence="1">
    <location>
        <begin position="321"/>
        <end position="339"/>
    </location>
</feature>
<accession>S8EGE0</accession>
<feature type="domain" description="AB hydrolase-1" evidence="2">
    <location>
        <begin position="13"/>
        <end position="87"/>
    </location>
</feature>
<dbReference type="InterPro" id="IPR050471">
    <property type="entry name" value="AB_hydrolase"/>
</dbReference>
<keyword evidence="4" id="KW-1185">Reference proteome</keyword>
<dbReference type="InParanoid" id="S8EGE0"/>